<keyword evidence="1" id="KW-1133">Transmembrane helix</keyword>
<feature type="transmembrane region" description="Helical" evidence="1">
    <location>
        <begin position="6"/>
        <end position="26"/>
    </location>
</feature>
<protein>
    <submittedName>
        <fullName evidence="2">Membrane protein, putative</fullName>
    </submittedName>
</protein>
<accession>A7AVP1</accession>
<comment type="caution">
    <text evidence="2">The sequence shown here is derived from an EMBL/GenBank/DDBJ whole genome shotgun (WGS) entry which is preliminary data.</text>
</comment>
<reference evidence="3" key="2">
    <citation type="journal article" date="2020" name="Data Brief">
        <title>Transcriptome dataset of Babesia bovis life stages within vertebrate and invertebrate hosts.</title>
        <authorList>
            <person name="Ueti M.W."/>
            <person name="Johnson W.C."/>
            <person name="Kappmeyer L.S."/>
            <person name="Herndon D.R."/>
            <person name="Mousel M.R."/>
            <person name="Reif K.E."/>
            <person name="Taus N.S."/>
            <person name="Ifeonu O.O."/>
            <person name="Silva J.C."/>
            <person name="Suarez C.E."/>
            <person name="Brayton K.A."/>
        </authorList>
    </citation>
    <scope>NUCLEOTIDE SEQUENCE [LARGE SCALE GENOMIC DNA]</scope>
</reference>
<gene>
    <name evidence="2" type="ORF">BBOV_IV002700</name>
</gene>
<dbReference type="InterPro" id="IPR029058">
    <property type="entry name" value="AB_hydrolase_fold"/>
</dbReference>
<sequence>MLEGVGRVLLYVIILVAYIALSYTLFKFVRWGFYALQPLIVSLLVLWSVRCYLLTPAMTTVGLRYIELRHNDAIGKAITTALGNLDAGLSVQQEGHMRNIGVLRSSLDDIYTLYAGMYLLQNGSLNHVLTAAFTEFYYDLKLLMALMSKVALPIHKPESIRMEVFHDMVPFIREGFEARPLFDSIWLRPAVRHSQVSLLAALYRANMNMITDVEISLALSKVERLPEIKTISALCKGLMHRIVGLTERHTEGSRMTQAIYSPRPTFGSYRLQKYMALFRFMGKLEQFHVQKNFPNFHTTIDAMLIANKTLVKEAEAKQRQITDFHPDDKDLYAQLSMLHGTDIFELLYSEGYEERFSQHPMVLMFNNNSECYEFKVGVPYEIYEHMARGRNVYMFNYAQVCDSRGETIQSSLFHDAKMLAESLLRRFGYNFPNGNKFKLAFHGASLGGMFATVTASSLEKEHPSSMLDFAILQKTFGSLYDMAWHNLSVLGGVMARFYGVSIDLYNRYVDLRMPKLNVYEVNDAVIPSYYSLSGHVSKTYFGDLLKPLLQEFKELVDLYHEVPKENLSQICVAFHAINSAGQHLGDSNRGLNSNWHRHDGYVSTFMARVVAFGSVPAKKMVDNHTALRLPQLWDILLKCPFKGITATDADGRKYLKVPANIAALFNMFLLGNAAFEQGSGLHDTILAPGTRQPVHSDATHLGNVRDVKAYEIEWPDRIRDYKEQPIVVSDSTHDMISDDLQAFGIQQPQIDGVRLYAWMQLYNLLHTVALVHAARLQNDGDMSSMVETFATANMKLSFGIDPNEDSPPTTQDLSVQLFKERYRAFGNILTTYTRHSLPLETQDMQLVHAVLG</sequence>
<keyword evidence="1" id="KW-0812">Transmembrane</keyword>
<dbReference type="InParanoid" id="A7AVP1"/>
<proteinExistence type="predicted"/>
<evidence type="ECO:0000313" key="2">
    <source>
        <dbReference type="EMBL" id="EDO05867.1"/>
    </source>
</evidence>
<dbReference type="OMA" id="ACYEFHA"/>
<keyword evidence="3" id="KW-1185">Reference proteome</keyword>
<dbReference type="SUPFAM" id="SSF53474">
    <property type="entry name" value="alpha/beta-Hydrolases"/>
    <property type="match status" value="1"/>
</dbReference>
<dbReference type="AlphaFoldDB" id="A7AVP1"/>
<name>A7AVP1_BABBO</name>
<evidence type="ECO:0000313" key="3">
    <source>
        <dbReference type="Proteomes" id="UP000002173"/>
    </source>
</evidence>
<dbReference type="RefSeq" id="XP_001609435.1">
    <property type="nucleotide sequence ID" value="XM_001609385.1"/>
</dbReference>
<evidence type="ECO:0000256" key="1">
    <source>
        <dbReference type="SAM" id="Phobius"/>
    </source>
</evidence>
<dbReference type="KEGG" id="bbo:BBOV_IV002700"/>
<dbReference type="Proteomes" id="UP000002173">
    <property type="component" value="Unassembled WGS sequence"/>
</dbReference>
<dbReference type="GeneID" id="5477654"/>
<dbReference type="VEuPathDB" id="PiroplasmaDB:BBOV_IV002700"/>
<organism evidence="2 3">
    <name type="scientific">Babesia bovis</name>
    <dbReference type="NCBI Taxonomy" id="5865"/>
    <lineage>
        <taxon>Eukaryota</taxon>
        <taxon>Sar</taxon>
        <taxon>Alveolata</taxon>
        <taxon>Apicomplexa</taxon>
        <taxon>Aconoidasida</taxon>
        <taxon>Piroplasmida</taxon>
        <taxon>Babesiidae</taxon>
        <taxon>Babesia</taxon>
    </lineage>
</organism>
<reference evidence="3" key="3">
    <citation type="journal article" date="2021" name="Int. J. Parasitol.">
        <title>Comparative analysis of gene expression between Babesia bovis blood stages and kinetes allowed by improved genome annotation.</title>
        <authorList>
            <person name="Ueti M.W."/>
            <person name="Johnson W.C."/>
            <person name="Kappmeyer L.S."/>
            <person name="Herndon D.R."/>
            <person name="Mousel M.R."/>
            <person name="Reif K.E."/>
            <person name="Taus N.S."/>
            <person name="Ifeonu O.O."/>
            <person name="Silva J.C."/>
            <person name="Suarez C.E."/>
            <person name="Brayton K.A."/>
        </authorList>
    </citation>
    <scope>NUCLEOTIDE SEQUENCE [LARGE SCALE GENOMIC DNA]</scope>
</reference>
<dbReference type="eggNOG" id="ENOG502S7IM">
    <property type="taxonomic scope" value="Eukaryota"/>
</dbReference>
<reference evidence="2 3" key="1">
    <citation type="journal article" date="2007" name="PLoS Pathog.">
        <title>Genome sequence of Babesia bovis and comparative analysis of apicomplexan hemoprotozoa.</title>
        <authorList>
            <person name="Brayton K.A."/>
            <person name="Lau A.O.T."/>
            <person name="Herndon D.R."/>
            <person name="Hannick L."/>
            <person name="Kappmeyer L.S."/>
            <person name="Berens S.J."/>
            <person name="Bidwell S.L."/>
            <person name="Brown W.C."/>
            <person name="Crabtree J."/>
            <person name="Fadrosh D."/>
            <person name="Feldblum T."/>
            <person name="Forberger H.A."/>
            <person name="Haas B.J."/>
            <person name="Howell J.M."/>
            <person name="Khouri H."/>
            <person name="Koo H."/>
            <person name="Mann D.J."/>
            <person name="Norimine J."/>
            <person name="Paulsen I.T."/>
            <person name="Radune D."/>
            <person name="Ren Q."/>
            <person name="Smith R.K. Jr."/>
            <person name="Suarez C.E."/>
            <person name="White O."/>
            <person name="Wortman J.R."/>
            <person name="Knowles D.P. Jr."/>
            <person name="McElwain T.F."/>
            <person name="Nene V.M."/>
        </authorList>
    </citation>
    <scope>NUCLEOTIDE SEQUENCE [LARGE SCALE GENOMIC DNA]</scope>
    <source>
        <strain evidence="2">T2Bo</strain>
    </source>
</reference>
<keyword evidence="1" id="KW-0472">Membrane</keyword>
<dbReference type="EMBL" id="AAXT01000004">
    <property type="protein sequence ID" value="EDO05867.1"/>
    <property type="molecule type" value="Genomic_DNA"/>
</dbReference>
<feature type="transmembrane region" description="Helical" evidence="1">
    <location>
        <begin position="33"/>
        <end position="55"/>
    </location>
</feature>